<dbReference type="Proteomes" id="UP000194204">
    <property type="component" value="Unassembled WGS sequence"/>
</dbReference>
<feature type="domain" description="SGNH hydrolase-type esterase" evidence="1">
    <location>
        <begin position="97"/>
        <end position="273"/>
    </location>
</feature>
<proteinExistence type="predicted"/>
<dbReference type="PANTHER" id="PTHR30383">
    <property type="entry name" value="THIOESTERASE 1/PROTEASE 1/LYSOPHOSPHOLIPASE L1"/>
    <property type="match status" value="1"/>
</dbReference>
<dbReference type="InterPro" id="IPR013830">
    <property type="entry name" value="SGNH_hydro"/>
</dbReference>
<gene>
    <name evidence="2" type="ORF">Xbed_03148</name>
</gene>
<name>A0A1Y2SM24_9GAMM</name>
<comment type="caution">
    <text evidence="2">The sequence shown here is derived from an EMBL/GenBank/DDBJ whole genome shotgun (WGS) entry which is preliminary data.</text>
</comment>
<evidence type="ECO:0000313" key="3">
    <source>
        <dbReference type="Proteomes" id="UP000194204"/>
    </source>
</evidence>
<dbReference type="Pfam" id="PF13472">
    <property type="entry name" value="Lipase_GDSL_2"/>
    <property type="match status" value="1"/>
</dbReference>
<organism evidence="2 3">
    <name type="scientific">Xenorhabdus beddingii</name>
    <dbReference type="NCBI Taxonomy" id="40578"/>
    <lineage>
        <taxon>Bacteria</taxon>
        <taxon>Pseudomonadati</taxon>
        <taxon>Pseudomonadota</taxon>
        <taxon>Gammaproteobacteria</taxon>
        <taxon>Enterobacterales</taxon>
        <taxon>Morganellaceae</taxon>
        <taxon>Xenorhabdus</taxon>
    </lineage>
</organism>
<dbReference type="InterPro" id="IPR036514">
    <property type="entry name" value="SGNH_hydro_sf"/>
</dbReference>
<evidence type="ECO:0000259" key="1">
    <source>
        <dbReference type="Pfam" id="PF13472"/>
    </source>
</evidence>
<dbReference type="GO" id="GO:0016788">
    <property type="term" value="F:hydrolase activity, acting on ester bonds"/>
    <property type="evidence" value="ECO:0007669"/>
    <property type="project" value="UniProtKB-ARBA"/>
</dbReference>
<protein>
    <recommendedName>
        <fullName evidence="1">SGNH hydrolase-type esterase domain-containing protein</fullName>
    </recommendedName>
</protein>
<accession>A0A1Y2SM24</accession>
<dbReference type="InterPro" id="IPR051532">
    <property type="entry name" value="Ester_Hydrolysis_Enzymes"/>
</dbReference>
<keyword evidence="3" id="KW-1185">Reference proteome</keyword>
<reference evidence="2 3" key="1">
    <citation type="submission" date="2017-01" db="EMBL/GenBank/DDBJ databases">
        <title>Deconstructing symbiosis and pathogenesis requirements using a combined genomic-metabolomic approach.</title>
        <authorList>
            <person name="Tobias N.J."/>
            <person name="Wolff H."/>
            <person name="Djahanschiri B."/>
            <person name="Ebersberger I."/>
            <person name="Bode H.B."/>
        </authorList>
    </citation>
    <scope>NUCLEOTIDE SEQUENCE [LARGE SCALE GENOMIC DNA]</scope>
    <source>
        <strain evidence="2 3">DSM 4764</strain>
    </source>
</reference>
<dbReference type="SUPFAM" id="SSF52266">
    <property type="entry name" value="SGNH hydrolase"/>
    <property type="match status" value="1"/>
</dbReference>
<sequence>MTYLVIVFWFSGYREWDLCLDRRELEILKNLGLIEMGTLSSEHGASLIGTHDGITVQSELTAMKSATATADYSRRNAINLASAYSKFKHNEDVTVVCVGDSMTAGFDINSKDKVPPDNGDWATHAPVTYPMALMYILNLYTGVNHRVINRGYSGDTARTSYERWIHSPNAHVAHIMLGINDSGGGHGATFDEYIHYMEKLIQRYVDWGCGVILHTTTPIIFNSVNNHSQYFTQAIRTLANMYGCPVFESDTVVQYSIYDGVYSDNVHFNTQGYNKYGNAVGAFIMAGGWVQPPKLVSGEVHLQNGRGAEGVGYIARSVNLHTSHGSYLNNMSTGPMQDEDTRISYTFFMDTEFMDVYGIGIFDGLNISLSYTASHQYPDDNRGSLAINRITLKSLAGHNVHETTGYLVKPGKGTQHGKYVHLGCLVGRGWKTISVSVGKKLSDVRYFNGLVLRERTLTSVKQISNHTDMISGSLKPTENESYVYQYPYYNFQDSSSTVPNSVSLPEIIYFPLPFALLPYNTEYHYYYDHLPVELTVSSPSGWMKSIIRRIGPKSTDFHIDKISGSNSDLLPKSARIMHKNYINETGELSEINEGWSGPTASLYLAIVFDKTPESYYSVSLNSWHKSAMVTVGV</sequence>
<dbReference type="AlphaFoldDB" id="A0A1Y2SM24"/>
<dbReference type="STRING" id="40578.Xbed_03148"/>
<dbReference type="Gene3D" id="3.40.50.1110">
    <property type="entry name" value="SGNH hydrolase"/>
    <property type="match status" value="1"/>
</dbReference>
<evidence type="ECO:0000313" key="2">
    <source>
        <dbReference type="EMBL" id="OTA18612.1"/>
    </source>
</evidence>
<dbReference type="EMBL" id="MUBK01000030">
    <property type="protein sequence ID" value="OTA18612.1"/>
    <property type="molecule type" value="Genomic_DNA"/>
</dbReference>
<dbReference type="CDD" id="cd00229">
    <property type="entry name" value="SGNH_hydrolase"/>
    <property type="match status" value="1"/>
</dbReference>